<comment type="caution">
    <text evidence="2">The sequence shown here is derived from an EMBL/GenBank/DDBJ whole genome shotgun (WGS) entry which is preliminary data.</text>
</comment>
<dbReference type="Proteomes" id="UP001224890">
    <property type="component" value="Unassembled WGS sequence"/>
</dbReference>
<reference evidence="2" key="1">
    <citation type="submission" date="2021-06" db="EMBL/GenBank/DDBJ databases">
        <title>Comparative genomics, transcriptomics and evolutionary studies reveal genomic signatures of adaptation to plant cell wall in hemibiotrophic fungi.</title>
        <authorList>
            <consortium name="DOE Joint Genome Institute"/>
            <person name="Baroncelli R."/>
            <person name="Diaz J.F."/>
            <person name="Benocci T."/>
            <person name="Peng M."/>
            <person name="Battaglia E."/>
            <person name="Haridas S."/>
            <person name="Andreopoulos W."/>
            <person name="Labutti K."/>
            <person name="Pangilinan J."/>
            <person name="Floch G.L."/>
            <person name="Makela M.R."/>
            <person name="Henrissat B."/>
            <person name="Grigoriev I.V."/>
            <person name="Crouch J.A."/>
            <person name="De Vries R.P."/>
            <person name="Sukno S.A."/>
            <person name="Thon M.R."/>
        </authorList>
    </citation>
    <scope>NUCLEOTIDE SEQUENCE</scope>
    <source>
        <strain evidence="2">CBS 193.32</strain>
    </source>
</reference>
<name>A0AAJ0B1H9_9PEZI</name>
<dbReference type="GeneID" id="85463156"/>
<dbReference type="InterPro" id="IPR036890">
    <property type="entry name" value="HATPase_C_sf"/>
</dbReference>
<dbReference type="EMBL" id="JAHMHR010000001">
    <property type="protein sequence ID" value="KAK1701362.1"/>
    <property type="molecule type" value="Genomic_DNA"/>
</dbReference>
<organism evidence="2 3">
    <name type="scientific">Colletotrichum godetiae</name>
    <dbReference type="NCBI Taxonomy" id="1209918"/>
    <lineage>
        <taxon>Eukaryota</taxon>
        <taxon>Fungi</taxon>
        <taxon>Dikarya</taxon>
        <taxon>Ascomycota</taxon>
        <taxon>Pezizomycotina</taxon>
        <taxon>Sordariomycetes</taxon>
        <taxon>Hypocreomycetidae</taxon>
        <taxon>Glomerellales</taxon>
        <taxon>Glomerellaceae</taxon>
        <taxon>Colletotrichum</taxon>
        <taxon>Colletotrichum acutatum species complex</taxon>
    </lineage>
</organism>
<dbReference type="RefSeq" id="XP_060437117.1">
    <property type="nucleotide sequence ID" value="XM_060578630.1"/>
</dbReference>
<evidence type="ECO:0000256" key="1">
    <source>
        <dbReference type="SAM" id="MobiDB-lite"/>
    </source>
</evidence>
<proteinExistence type="predicted"/>
<dbReference type="SUPFAM" id="SSF55874">
    <property type="entry name" value="ATPase domain of HSP90 chaperone/DNA topoisomerase II/histidine kinase"/>
    <property type="match status" value="1"/>
</dbReference>
<evidence type="ECO:0000313" key="2">
    <source>
        <dbReference type="EMBL" id="KAK1701362.1"/>
    </source>
</evidence>
<dbReference type="AlphaFoldDB" id="A0AAJ0B1H9"/>
<dbReference type="InterPro" id="IPR052957">
    <property type="entry name" value="Auxin_embryo_med"/>
</dbReference>
<dbReference type="PANTHER" id="PTHR32387">
    <property type="entry name" value="WU:FJ29H11"/>
    <property type="match status" value="1"/>
</dbReference>
<dbReference type="PANTHER" id="PTHR32387:SF0">
    <property type="entry name" value="PROTEIN NO VEIN"/>
    <property type="match status" value="1"/>
</dbReference>
<protein>
    <submittedName>
        <fullName evidence="2">Uncharacterized protein</fullName>
    </submittedName>
</protein>
<accession>A0AAJ0B1H9</accession>
<evidence type="ECO:0000313" key="3">
    <source>
        <dbReference type="Proteomes" id="UP001224890"/>
    </source>
</evidence>
<feature type="compositionally biased region" description="Acidic residues" evidence="1">
    <location>
        <begin position="360"/>
        <end position="380"/>
    </location>
</feature>
<feature type="region of interest" description="Disordered" evidence="1">
    <location>
        <begin position="360"/>
        <end position="404"/>
    </location>
</feature>
<keyword evidence="3" id="KW-1185">Reference proteome</keyword>
<gene>
    <name evidence="2" type="ORF">BDP55DRAFT_722581</name>
</gene>
<sequence length="726" mass="81915">MDAHNLPSVEERLERLWEVLDFLGDTDPASVTPMLREPLRILGFRAHACRAPYIANVEEEVAMWKDFLNIREEIHRVTNYRRFLCRVKEVDTKNLLDTYLSGRRWARGWLPNGGAARRACEQCKNWLPSREQETDCQFISEPLVTIFQNYRRERAQFNKWLIDAAMEKANEPQPPSPVHDFILRATKYSMEHDVYGSKWDMEDVYTVLSQAHSYARGDEITCRDFLPMGWKATMKRINWDQKTVLTRVRDTLKDDETEELTEAIHYDGLMYYVSSFHLDNDGIYVNQQPRQWVIDALEANPRPRDIYRGIPFCRIQTISNVRPTFYFTDAGDITIFCQFAEDGGEWTGCWVGLLRRARDNDEDVPQEDGDDDGSEIDDGDVVAPPGEEAPGHGVPGEEEGSGRNEVSLDNFVSALTSAASDAARRVAETRPFVQVYEGVLRGIKRTARTTRPIPNRRRSRSLALTFQELAEHLGDSIDEDQAAAEGGSEVENEEVGDGAAADVIHDEMLDERPGIQLRKALKILSKDLYSKSTHFILELLRNADDSDYSKAIQQNSRPSFRLSFGGGIDGGGNPVHYLETGCNENGFSLKQIDAVCSIGESTKSLSKEVHSGYIGEKGIGFKSVFTVADVVHISSGFYSFILDKTKDMLGVLLPLPATFPKPLNGSESTSMVLQLLGGSEFKKIATELVKIIPEVLLFLRRLKRIVVHAPDEEVDTSEHLEVSYGD</sequence>
<dbReference type="Gene3D" id="3.30.565.10">
    <property type="entry name" value="Histidine kinase-like ATPase, C-terminal domain"/>
    <property type="match status" value="1"/>
</dbReference>